<evidence type="ECO:0000313" key="1">
    <source>
        <dbReference type="EMBL" id="MBX7274334.1"/>
    </source>
</evidence>
<sequence>MSTILVSNLGKAYKQYPSRWSRLLEWLTPGHRPRHSLKWVLREVNFTVHPGQAIGIIGDNGAGKSTLLKIITGTTKATTGKVKIRGRVAALLELGMGFHPDFTGRQNAYMAAQLSGLSKAEIEHLMPEIERFADVGFHFDEPVRTYSSGMQARVAFSVATSVSPDILIVDEALSVGDIGFQAKCMQRMSALLASGTTVLFVSHALNQIRQFCHKALYLSDGMVKAYGEADYVCDLYQNDSAGFAARDSEQRVLKSLVDESSETSPYILNGPDPNLRKFSVDGGQAGTNELEFWGFQILGAKGVPQANFHTNECIRLRVVIYANTDVPPGTAVGLLFADKNGYPLAACNSNYYGKRLPEVKKGMHVVVEWRLKCPFASGEFRVDIGLKPDAFSCSLYDRVFCAGVFTVAPDMSLVKENFGGYIYVESEIDVALIGC</sequence>
<dbReference type="EMBL" id="JAHHFP010000026">
    <property type="protein sequence ID" value="MBX7274334.1"/>
    <property type="molecule type" value="Genomic_DNA"/>
</dbReference>
<keyword evidence="1" id="KW-0547">Nucleotide-binding</keyword>
<gene>
    <name evidence="1" type="ORF">KJJ99_21350</name>
</gene>
<reference evidence="1 2" key="1">
    <citation type="journal article" date="2021" name="Appl. Microbiol. Biotechnol.">
        <title>Biotechnological applications of marine bacteria in bioremediation of environments polluted with hydrocarbons and plastics.</title>
        <authorList>
            <person name="Muriel-Millan L.F."/>
            <person name="Millan-Lopez S."/>
            <person name="Pardo-Lopez L."/>
        </authorList>
    </citation>
    <scope>NUCLEOTIDE SEQUENCE [LARGE SCALE GENOMIC DNA]</scope>
    <source>
        <strain evidence="1 2">GOM4</strain>
    </source>
</reference>
<protein>
    <submittedName>
        <fullName evidence="1">ABC transporter ATP-binding protein</fullName>
    </submittedName>
</protein>
<comment type="caution">
    <text evidence="1">The sequence shown here is derived from an EMBL/GenBank/DDBJ whole genome shotgun (WGS) entry which is preliminary data.</text>
</comment>
<name>A0ACC5VPR5_STUCH</name>
<evidence type="ECO:0000313" key="2">
    <source>
        <dbReference type="Proteomes" id="UP000782475"/>
    </source>
</evidence>
<dbReference type="Proteomes" id="UP000782475">
    <property type="component" value="Unassembled WGS sequence"/>
</dbReference>
<proteinExistence type="predicted"/>
<accession>A0ACC5VPR5</accession>
<keyword evidence="1" id="KW-0067">ATP-binding</keyword>
<organism evidence="1 2">
    <name type="scientific">Stutzerimonas chloritidismutans</name>
    <name type="common">Pseudomonas chloritidismutans</name>
    <dbReference type="NCBI Taxonomy" id="203192"/>
    <lineage>
        <taxon>Bacteria</taxon>
        <taxon>Pseudomonadati</taxon>
        <taxon>Pseudomonadota</taxon>
        <taxon>Gammaproteobacteria</taxon>
        <taxon>Pseudomonadales</taxon>
        <taxon>Pseudomonadaceae</taxon>
        <taxon>Stutzerimonas</taxon>
    </lineage>
</organism>
<keyword evidence="2" id="KW-1185">Reference proteome</keyword>